<reference evidence="1 2" key="1">
    <citation type="journal article" date="2019" name="Sci. Rep.">
        <title>Orb-weaving spider Araneus ventricosus genome elucidates the spidroin gene catalogue.</title>
        <authorList>
            <person name="Kono N."/>
            <person name="Nakamura H."/>
            <person name="Ohtoshi R."/>
            <person name="Moran D.A.P."/>
            <person name="Shinohara A."/>
            <person name="Yoshida Y."/>
            <person name="Fujiwara M."/>
            <person name="Mori M."/>
            <person name="Tomita M."/>
            <person name="Arakawa K."/>
        </authorList>
    </citation>
    <scope>NUCLEOTIDE SEQUENCE [LARGE SCALE GENOMIC DNA]</scope>
</reference>
<evidence type="ECO:0000313" key="2">
    <source>
        <dbReference type="Proteomes" id="UP000499080"/>
    </source>
</evidence>
<comment type="caution">
    <text evidence="1">The sequence shown here is derived from an EMBL/GenBank/DDBJ whole genome shotgun (WGS) entry which is preliminary data.</text>
</comment>
<evidence type="ECO:0000313" key="1">
    <source>
        <dbReference type="EMBL" id="GBM28254.1"/>
    </source>
</evidence>
<organism evidence="1 2">
    <name type="scientific">Araneus ventricosus</name>
    <name type="common">Orbweaver spider</name>
    <name type="synonym">Epeira ventricosa</name>
    <dbReference type="NCBI Taxonomy" id="182803"/>
    <lineage>
        <taxon>Eukaryota</taxon>
        <taxon>Metazoa</taxon>
        <taxon>Ecdysozoa</taxon>
        <taxon>Arthropoda</taxon>
        <taxon>Chelicerata</taxon>
        <taxon>Arachnida</taxon>
        <taxon>Araneae</taxon>
        <taxon>Araneomorphae</taxon>
        <taxon>Entelegynae</taxon>
        <taxon>Araneoidea</taxon>
        <taxon>Araneidae</taxon>
        <taxon>Araneus</taxon>
    </lineage>
</organism>
<gene>
    <name evidence="1" type="ORF">AVEN_72792_1</name>
</gene>
<sequence>MNYFSVIRPPAGQITQPQSCAFFPSDDWKLSTSDTGRLCRLYVCGLLKRYHAHSLDPSRLCVRPGIFIIPFYDSYVSSLASAGDSLYGPLSWGKRLGRRHSIMFCT</sequence>
<protein>
    <submittedName>
        <fullName evidence="1">Uncharacterized protein</fullName>
    </submittedName>
</protein>
<proteinExistence type="predicted"/>
<dbReference type="AlphaFoldDB" id="A0A4Y2EK39"/>
<keyword evidence="2" id="KW-1185">Reference proteome</keyword>
<dbReference type="EMBL" id="BGPR01092729">
    <property type="protein sequence ID" value="GBM28254.1"/>
    <property type="molecule type" value="Genomic_DNA"/>
</dbReference>
<name>A0A4Y2EK39_ARAVE</name>
<dbReference type="Proteomes" id="UP000499080">
    <property type="component" value="Unassembled WGS sequence"/>
</dbReference>
<accession>A0A4Y2EK39</accession>